<keyword evidence="7" id="KW-0479">Metal-binding</keyword>
<evidence type="ECO:0000256" key="1">
    <source>
        <dbReference type="ARBA" id="ARBA00001947"/>
    </source>
</evidence>
<evidence type="ECO:0000256" key="6">
    <source>
        <dbReference type="ARBA" id="ARBA00022490"/>
    </source>
</evidence>
<keyword evidence="8" id="KW-0378">Hydrolase</keyword>
<dbReference type="GO" id="GO:0016180">
    <property type="term" value="P:snRNA processing"/>
    <property type="evidence" value="ECO:0007669"/>
    <property type="project" value="TreeGrafter"/>
</dbReference>
<dbReference type="Pfam" id="PF10996">
    <property type="entry name" value="Beta-Casp"/>
    <property type="match status" value="1"/>
</dbReference>
<evidence type="ECO:0000256" key="10">
    <source>
        <dbReference type="ARBA" id="ARBA00023242"/>
    </source>
</evidence>
<accession>A0A1I8C2A6</accession>
<feature type="domain" description="Beta-Casp" evidence="11">
    <location>
        <begin position="478"/>
        <end position="596"/>
    </location>
</feature>
<dbReference type="InterPro" id="IPR011108">
    <property type="entry name" value="RMMBL"/>
</dbReference>
<dbReference type="InterPro" id="IPR011989">
    <property type="entry name" value="ARM-like"/>
</dbReference>
<evidence type="ECO:0000256" key="2">
    <source>
        <dbReference type="ARBA" id="ARBA00004123"/>
    </source>
</evidence>
<dbReference type="InterPro" id="IPR022712">
    <property type="entry name" value="Beta_Casp"/>
</dbReference>
<dbReference type="Pfam" id="PF16661">
    <property type="entry name" value="Lactamase_B_6"/>
    <property type="match status" value="1"/>
</dbReference>
<keyword evidence="12" id="KW-1185">Reference proteome</keyword>
<evidence type="ECO:0000256" key="7">
    <source>
        <dbReference type="ARBA" id="ARBA00022723"/>
    </source>
</evidence>
<keyword evidence="9" id="KW-0862">Zinc</keyword>
<reference evidence="13" key="1">
    <citation type="submission" date="2016-11" db="UniProtKB">
        <authorList>
            <consortium name="WormBaseParasite"/>
        </authorList>
    </citation>
    <scope>IDENTIFICATION</scope>
</reference>
<sequence length="1544" mass="176072">MGSRERRTGLFGHAKYSDTIIRNIPESVRKAVKEDIAAIVDPLLANTRAFPGRKRSHIDFKCNGNVRITSQIEAQNNQKLRQDIDTMIDPLLENTLTTPNMKRPHMENENNFNNQHQNLNFGAKNFNLKKIAAKIQDSHPTITLRSDEPRTLSDATFSLVKNALSAVKEKSAHQTRLSPFRTLSDQTMRLGETKNDNDKTMQDNFQYLEESPTADMELSLGECSYPPLESSIRPPVQYTSFSPTQEDYDDNFDVYNRYDDSFDVLGGTGEEDVLSQEQQPDCSNGNITPLGAGQDVGRSCILVTIGGKNIMLDCGMHMGFTDERRFPDFSYICTQEDFRKVVTEHRGETSNFFTSQMIKDCMKKVTAVNLHEIVHVDEQLSIQAFYAGHVLGAAMFLVKVGSESVLYTGDFNMTPDRHLDAAKVPPGLRPDILITETTYATTVRESKRVRERDFLNKVHETVQGGGKVLIPVFALGRAQELCILLDMYWERLELKVPIFFSAGLASRATEYYRLFINWTNEKVKRTFVKRNIFDFKHIKPFRMEFADIPGPMVLFSTPGMLHGGQSLKVFKKWCSDERNAIIMPGYCTAGTVGAKVIAGAKKLEIDGKMHEINLKVEYMSFSAHADAKGIKQLIRDVEPNSVLFVHGENQKMDILKGEVEKEFGLNVYKPANGETVSICSQPSIYVQVPEPLVRRSLALIPPKDETACPIEGFLYLDKQSNELTMLSAEEAAKHLGVELHSICLSEIFVTSEPTINWEEIAERLKLNIDPELQIKPDGIELFDSELILAQVPEHSNRIEIIWDECHLFFKLELTVHQVEPAIVIRFIGEKTSDNSNQLKIIQLKGLSERSNSNAVARFVQDQCQPLIPLDRLTELEQLISSIIWRGRSDEIKVSSHGSADIEKLDDYLELLYEEGESKNQGVSLLLQLVCELSPSSLPKIVENEPLMGALVRVIKEDSRRNFDLAIQVGQLFYRLSLFAPFLPVLSKWKIGLLCLQIVEQELRRSEVWRQKVKELTDINSRRNWESALIKQDLLITVCLQILLNMSEDLRSENKMQRKGLLTMLLNALEHSSSSKLVFVVINFLWKLSQFVENQRHIVNNSGTIERLISFIPPTYNNHHRPSSSKENENIPTEQLFALFSLLFNCSFELTSRRRMVQCGLVSLLAPYIFDFNIALALMYQLSMEEDAKAMIAFTDCISILSNLLFNRSKEITFKEKKLKLIKCLLINIVLEKRNAQLLCGTNGQGLDGLMSFIFDTEKCEDSLTIKIARNIATHEGPTREMFSKWMPNIIENFIKKFNSTNESFSVYIFALECLGICVLIPEVDWIELDQNFEILNFLNILFEKVEIKKGKNKKEEINDDLVLQLCFVVLLASHNLLMAERVESSLLPSIVEIIKKRQEDDEIILQSIFLIICLLSYGGNLAKRLCIEENEENSQSIIGILLNFINDKNPRICGLCDKALEKAAEISHYWKKRISEAKFCWHNAQWLEMVKTTTNTRNEQLNLSEYEKLFEDEYILPSGLVLNSEELLRDTEFLNSIIAPIPRR</sequence>
<dbReference type="SUPFAM" id="SSF56281">
    <property type="entry name" value="Metallo-hydrolase/oxidoreductase"/>
    <property type="match status" value="1"/>
</dbReference>
<comment type="cofactor">
    <cofactor evidence="1">
        <name>Zn(2+)</name>
        <dbReference type="ChEBI" id="CHEBI:29105"/>
    </cofactor>
</comment>
<dbReference type="InterPro" id="IPR050698">
    <property type="entry name" value="MBL"/>
</dbReference>
<dbReference type="GO" id="GO:0004521">
    <property type="term" value="F:RNA endonuclease activity"/>
    <property type="evidence" value="ECO:0007669"/>
    <property type="project" value="TreeGrafter"/>
</dbReference>
<keyword evidence="6" id="KW-0963">Cytoplasm</keyword>
<dbReference type="InterPro" id="IPR016024">
    <property type="entry name" value="ARM-type_fold"/>
</dbReference>
<dbReference type="GO" id="GO:0046872">
    <property type="term" value="F:metal ion binding"/>
    <property type="evidence" value="ECO:0007669"/>
    <property type="project" value="UniProtKB-KW"/>
</dbReference>
<comment type="subcellular location">
    <subcellularLocation>
        <location evidence="3">Cytoplasm</location>
    </subcellularLocation>
    <subcellularLocation>
        <location evidence="2">Nucleus</location>
    </subcellularLocation>
</comment>
<dbReference type="Proteomes" id="UP000095281">
    <property type="component" value="Unplaced"/>
</dbReference>
<dbReference type="GO" id="GO:0005634">
    <property type="term" value="C:nucleus"/>
    <property type="evidence" value="ECO:0007669"/>
    <property type="project" value="UniProtKB-SubCell"/>
</dbReference>
<proteinExistence type="inferred from homology"/>
<evidence type="ECO:0000313" key="12">
    <source>
        <dbReference type="Proteomes" id="UP000095281"/>
    </source>
</evidence>
<evidence type="ECO:0000256" key="9">
    <source>
        <dbReference type="ARBA" id="ARBA00022833"/>
    </source>
</evidence>
<dbReference type="Gene3D" id="3.40.50.10890">
    <property type="match status" value="1"/>
</dbReference>
<dbReference type="SUPFAM" id="SSF48371">
    <property type="entry name" value="ARM repeat"/>
    <property type="match status" value="1"/>
</dbReference>
<dbReference type="Gene3D" id="3.60.15.10">
    <property type="entry name" value="Ribonuclease Z/Hydroxyacylglutathione hydrolase-like"/>
    <property type="match status" value="1"/>
</dbReference>
<evidence type="ECO:0000313" key="13">
    <source>
        <dbReference type="WBParaSite" id="MhA1_Contig92.frz3.fgene1"/>
    </source>
</evidence>
<dbReference type="WBParaSite" id="MhA1_Contig92.frz3.fgene1">
    <property type="protein sequence ID" value="MhA1_Contig92.frz3.fgene1"/>
    <property type="gene ID" value="MhA1_Contig92.frz3.fgene1"/>
</dbReference>
<comment type="similarity">
    <text evidence="4">Belongs to the metallo-beta-lactamase superfamily. RNA-metabolizing metallo-beta-lactamase-like family. INTS11 subfamily.</text>
</comment>
<name>A0A1I8C2A6_MELHA</name>
<dbReference type="GO" id="GO:0016787">
    <property type="term" value="F:hydrolase activity"/>
    <property type="evidence" value="ECO:0007669"/>
    <property type="project" value="UniProtKB-KW"/>
</dbReference>
<dbReference type="PANTHER" id="PTHR11203:SF37">
    <property type="entry name" value="INTEGRATOR COMPLEX SUBUNIT 11"/>
    <property type="match status" value="1"/>
</dbReference>
<organism evidence="12 13">
    <name type="scientific">Meloidogyne hapla</name>
    <name type="common">Root-knot nematode worm</name>
    <dbReference type="NCBI Taxonomy" id="6305"/>
    <lineage>
        <taxon>Eukaryota</taxon>
        <taxon>Metazoa</taxon>
        <taxon>Ecdysozoa</taxon>
        <taxon>Nematoda</taxon>
        <taxon>Chromadorea</taxon>
        <taxon>Rhabditida</taxon>
        <taxon>Tylenchina</taxon>
        <taxon>Tylenchomorpha</taxon>
        <taxon>Tylenchoidea</taxon>
        <taxon>Meloidogynidae</taxon>
        <taxon>Meloidogyninae</taxon>
        <taxon>Meloidogyne</taxon>
    </lineage>
</organism>
<keyword evidence="10" id="KW-0539">Nucleus</keyword>
<evidence type="ECO:0000256" key="3">
    <source>
        <dbReference type="ARBA" id="ARBA00004496"/>
    </source>
</evidence>
<dbReference type="Pfam" id="PF05804">
    <property type="entry name" value="KAP"/>
    <property type="match status" value="1"/>
</dbReference>
<evidence type="ECO:0000256" key="5">
    <source>
        <dbReference type="ARBA" id="ARBA00016810"/>
    </source>
</evidence>
<dbReference type="Pfam" id="PF07521">
    <property type="entry name" value="RMMBL"/>
    <property type="match status" value="1"/>
</dbReference>
<protein>
    <recommendedName>
        <fullName evidence="5">Integrator complex subunit 11</fullName>
    </recommendedName>
</protein>
<evidence type="ECO:0000256" key="4">
    <source>
        <dbReference type="ARBA" id="ARBA00007093"/>
    </source>
</evidence>
<dbReference type="GO" id="GO:0005737">
    <property type="term" value="C:cytoplasm"/>
    <property type="evidence" value="ECO:0007669"/>
    <property type="project" value="UniProtKB-SubCell"/>
</dbReference>
<evidence type="ECO:0000259" key="11">
    <source>
        <dbReference type="SMART" id="SM01027"/>
    </source>
</evidence>
<dbReference type="SMART" id="SM01297">
    <property type="entry name" value="KAP"/>
    <property type="match status" value="1"/>
</dbReference>
<dbReference type="Gene3D" id="1.25.10.10">
    <property type="entry name" value="Leucine-rich Repeat Variant"/>
    <property type="match status" value="1"/>
</dbReference>
<dbReference type="PANTHER" id="PTHR11203">
    <property type="entry name" value="CLEAVAGE AND POLYADENYLATION SPECIFICITY FACTOR FAMILY MEMBER"/>
    <property type="match status" value="1"/>
</dbReference>
<dbReference type="SMART" id="SM01027">
    <property type="entry name" value="Beta-Casp"/>
    <property type="match status" value="1"/>
</dbReference>
<dbReference type="FunFam" id="3.40.50.10890:FF:000002">
    <property type="entry name" value="Integrator complex subunit 11"/>
    <property type="match status" value="1"/>
</dbReference>
<dbReference type="InterPro" id="IPR001279">
    <property type="entry name" value="Metallo-B-lactamas"/>
</dbReference>
<evidence type="ECO:0000256" key="8">
    <source>
        <dbReference type="ARBA" id="ARBA00022801"/>
    </source>
</evidence>
<dbReference type="InterPro" id="IPR036866">
    <property type="entry name" value="RibonucZ/Hydroxyglut_hydro"/>
</dbReference>